<dbReference type="EMBL" id="SEWE01000008">
    <property type="protein sequence ID" value="RYU81822.1"/>
    <property type="molecule type" value="Genomic_DNA"/>
</dbReference>
<dbReference type="AlphaFoldDB" id="A0A4V1ZB09"/>
<dbReference type="OrthoDB" id="1141916at2"/>
<proteinExistence type="predicted"/>
<reference evidence="1 2" key="1">
    <citation type="submission" date="2019-02" db="EMBL/GenBank/DDBJ databases">
        <title>Bacterial novel species isolated from soil.</title>
        <authorList>
            <person name="Jung H.-Y."/>
        </authorList>
    </citation>
    <scope>NUCLEOTIDE SEQUENCE [LARGE SCALE GENOMIC DNA]</scope>
    <source>
        <strain evidence="1 2">1-3-3-3</strain>
    </source>
</reference>
<gene>
    <name evidence="1" type="ORF">EWM57_05430</name>
</gene>
<evidence type="ECO:0000313" key="2">
    <source>
        <dbReference type="Proteomes" id="UP000294155"/>
    </source>
</evidence>
<dbReference type="Proteomes" id="UP000294155">
    <property type="component" value="Unassembled WGS sequence"/>
</dbReference>
<dbReference type="RefSeq" id="WP_129920126.1">
    <property type="nucleotide sequence ID" value="NZ_SEWE01000008.1"/>
</dbReference>
<name>A0A4V1ZB09_9BACT</name>
<protein>
    <submittedName>
        <fullName evidence="1">Uncharacterized protein</fullName>
    </submittedName>
</protein>
<keyword evidence="2" id="KW-1185">Reference proteome</keyword>
<evidence type="ECO:0000313" key="1">
    <source>
        <dbReference type="EMBL" id="RYU81822.1"/>
    </source>
</evidence>
<organism evidence="1 2">
    <name type="scientific">Hymenobacter persicinus</name>
    <dbReference type="NCBI Taxonomy" id="2025506"/>
    <lineage>
        <taxon>Bacteria</taxon>
        <taxon>Pseudomonadati</taxon>
        <taxon>Bacteroidota</taxon>
        <taxon>Cytophagia</taxon>
        <taxon>Cytophagales</taxon>
        <taxon>Hymenobacteraceae</taxon>
        <taxon>Hymenobacter</taxon>
    </lineage>
</organism>
<accession>A0A4V1ZB09</accession>
<sequence length="133" mass="14794">MDLSSFSTQELIVLCKALHFVRFESLEPGASEVVGSPAMGHLYAQAHETLWAKVDTRTTAFCQANGFGDVAAKPERIAALLYHISQVEPNNWNGMSDPTKLDDIQDLVFPFDLTPQILERLLQYGNHVHQPQG</sequence>
<comment type="caution">
    <text evidence="1">The sequence shown here is derived from an EMBL/GenBank/DDBJ whole genome shotgun (WGS) entry which is preliminary data.</text>
</comment>